<dbReference type="InterPro" id="IPR016181">
    <property type="entry name" value="Acyl_CoA_acyltransferase"/>
</dbReference>
<evidence type="ECO:0000256" key="2">
    <source>
        <dbReference type="ARBA" id="ARBA00023315"/>
    </source>
</evidence>
<dbReference type="PANTHER" id="PTHR43072">
    <property type="entry name" value="N-ACETYLTRANSFERASE"/>
    <property type="match status" value="1"/>
</dbReference>
<dbReference type="AlphaFoldDB" id="T1CVZ9"/>
<proteinExistence type="predicted"/>
<dbReference type="InterPro" id="IPR000182">
    <property type="entry name" value="GNAT_dom"/>
</dbReference>
<feature type="domain" description="N-acetyltransferase" evidence="3">
    <location>
        <begin position="7"/>
        <end position="146"/>
    </location>
</feature>
<comment type="caution">
    <text evidence="4">The sequence shown here is derived from an EMBL/GenBank/DDBJ whole genome shotgun (WGS) entry which is preliminary data.</text>
</comment>
<accession>T1CVZ9</accession>
<dbReference type="SUPFAM" id="SSF55729">
    <property type="entry name" value="Acyl-CoA N-acyltransferases (Nat)"/>
    <property type="match status" value="1"/>
</dbReference>
<keyword evidence="1 4" id="KW-0808">Transferase</keyword>
<dbReference type="Gene3D" id="3.40.630.30">
    <property type="match status" value="1"/>
</dbReference>
<reference evidence="4" key="1">
    <citation type="submission" date="2013-08" db="EMBL/GenBank/DDBJ databases">
        <authorList>
            <person name="Mendez C."/>
            <person name="Richter M."/>
            <person name="Ferrer M."/>
            <person name="Sanchez J."/>
        </authorList>
    </citation>
    <scope>NUCLEOTIDE SEQUENCE</scope>
</reference>
<dbReference type="NCBIfam" id="NF002959">
    <property type="entry name" value="PRK03624.1"/>
    <property type="match status" value="1"/>
</dbReference>
<keyword evidence="2" id="KW-0012">Acyltransferase</keyword>
<dbReference type="GO" id="GO:0016747">
    <property type="term" value="F:acyltransferase activity, transferring groups other than amino-acyl groups"/>
    <property type="evidence" value="ECO:0007669"/>
    <property type="project" value="InterPro"/>
</dbReference>
<evidence type="ECO:0000313" key="4">
    <source>
        <dbReference type="EMBL" id="EQD74125.1"/>
    </source>
</evidence>
<dbReference type="EMBL" id="AUZY01001709">
    <property type="protein sequence ID" value="EQD74125.1"/>
    <property type="molecule type" value="Genomic_DNA"/>
</dbReference>
<organism evidence="4">
    <name type="scientific">mine drainage metagenome</name>
    <dbReference type="NCBI Taxonomy" id="410659"/>
    <lineage>
        <taxon>unclassified sequences</taxon>
        <taxon>metagenomes</taxon>
        <taxon>ecological metagenomes</taxon>
    </lineage>
</organism>
<name>T1CVZ9_9ZZZZ</name>
<dbReference type="PANTHER" id="PTHR43072:SF51">
    <property type="entry name" value="ABC SUPERFAMILY TRANSPORT PROTEIN"/>
    <property type="match status" value="1"/>
</dbReference>
<evidence type="ECO:0000259" key="3">
    <source>
        <dbReference type="PROSITE" id="PS51186"/>
    </source>
</evidence>
<reference evidence="4" key="2">
    <citation type="journal article" date="2014" name="ISME J.">
        <title>Microbial stratification in low pH oxic and suboxic macroscopic growths along an acid mine drainage.</title>
        <authorList>
            <person name="Mendez-Garcia C."/>
            <person name="Mesa V."/>
            <person name="Sprenger R.R."/>
            <person name="Richter M."/>
            <person name="Diez M.S."/>
            <person name="Solano J."/>
            <person name="Bargiela R."/>
            <person name="Golyshina O.V."/>
            <person name="Manteca A."/>
            <person name="Ramos J.L."/>
            <person name="Gallego J.R."/>
            <person name="Llorente I."/>
            <person name="Martins Dos Santos V.A."/>
            <person name="Jensen O.N."/>
            <person name="Pelaez A.I."/>
            <person name="Sanchez J."/>
            <person name="Ferrer M."/>
        </authorList>
    </citation>
    <scope>NUCLEOTIDE SEQUENCE</scope>
</reference>
<gene>
    <name evidence="4" type="ORF">B1B_02850</name>
</gene>
<evidence type="ECO:0000256" key="1">
    <source>
        <dbReference type="ARBA" id="ARBA00022679"/>
    </source>
</evidence>
<dbReference type="PROSITE" id="PS51186">
    <property type="entry name" value="GNAT"/>
    <property type="match status" value="1"/>
</dbReference>
<protein>
    <submittedName>
        <fullName evidence="4">GCN5-related N-acetyltransferase</fullName>
    </submittedName>
</protein>
<dbReference type="Pfam" id="PF00583">
    <property type="entry name" value="Acetyltransf_1"/>
    <property type="match status" value="1"/>
</dbReference>
<sequence>MEVCPPVHIRPFRTEDEEAVVSLWRRCDLVRSTNDPRKDIQRKLKVRPDLFLVGVLEGKVIASLMAGYEGHRGWLNYLAVDPEHQRKGLGHAIVVEAERRLRESDCPKVNLQVRASNAAAIEFYRRIGYLSDDVLSLGKRLEHDDTA</sequence>
<dbReference type="CDD" id="cd04301">
    <property type="entry name" value="NAT_SF"/>
    <property type="match status" value="1"/>
</dbReference>